<dbReference type="InterPro" id="IPR035628">
    <property type="entry name" value="TcpC_C"/>
</dbReference>
<feature type="region of interest" description="Disordered" evidence="1">
    <location>
        <begin position="1"/>
        <end position="41"/>
    </location>
</feature>
<evidence type="ECO:0000313" key="4">
    <source>
        <dbReference type="Proteomes" id="UP001595923"/>
    </source>
</evidence>
<dbReference type="CDD" id="cd16428">
    <property type="entry name" value="TcpC_C"/>
    <property type="match status" value="1"/>
</dbReference>
<keyword evidence="2" id="KW-0812">Transmembrane</keyword>
<feature type="compositionally biased region" description="Low complexity" evidence="1">
    <location>
        <begin position="17"/>
        <end position="26"/>
    </location>
</feature>
<evidence type="ECO:0000256" key="2">
    <source>
        <dbReference type="SAM" id="Phobius"/>
    </source>
</evidence>
<accession>A0ABV9DNQ3</accession>
<dbReference type="Proteomes" id="UP001595923">
    <property type="component" value="Unassembled WGS sequence"/>
</dbReference>
<dbReference type="InterPro" id="IPR024735">
    <property type="entry name" value="TcpC"/>
</dbReference>
<comment type="caution">
    <text evidence="3">The sequence shown here is derived from an EMBL/GenBank/DDBJ whole genome shotgun (WGS) entry which is preliminary data.</text>
</comment>
<dbReference type="Gene3D" id="3.10.450.540">
    <property type="match status" value="2"/>
</dbReference>
<gene>
    <name evidence="3" type="ORF">ACFO4E_01560</name>
</gene>
<sequence>MARRSTRRGGAPDEDTAAATGPYDYDAPPDPAPKRSRRPRAGAGGRWWVWVGRAVLWAFLIVVLFNGIWMPLRDGIAQPADDQPETEETPEFPENAAAAFATRFAETYLNTGENEGQDRAEALAAFVPEGQATAFNIDGSLTGRDVSLVTVDIRDANNAVVTLTADVNGEPMSLDVPVYADGPASLVVSGQPALLAAPGRAELPGTASVENDAAARDELTPRLEGFFSAYAEDPDYLSTGFLEPGAGIAPLPEGTLEFAELQELSVPARAAGEDDVRQAMATVVWRLAGGDADSRADLTQSYLLTVVKDGENWYVRDIQGAPQSFGE</sequence>
<feature type="transmembrane region" description="Helical" evidence="2">
    <location>
        <begin position="47"/>
        <end position="69"/>
    </location>
</feature>
<dbReference type="EMBL" id="JBHSFQ010000001">
    <property type="protein sequence ID" value="MFC4560534.1"/>
    <property type="molecule type" value="Genomic_DNA"/>
</dbReference>
<dbReference type="RefSeq" id="WP_378570732.1">
    <property type="nucleotide sequence ID" value="NZ_JBHSFQ010000001.1"/>
</dbReference>
<keyword evidence="2" id="KW-0472">Membrane</keyword>
<dbReference type="Pfam" id="PF12642">
    <property type="entry name" value="TpcC"/>
    <property type="match status" value="1"/>
</dbReference>
<name>A0ABV9DNQ3_9ACTN</name>
<keyword evidence="2" id="KW-1133">Transmembrane helix</keyword>
<evidence type="ECO:0000256" key="1">
    <source>
        <dbReference type="SAM" id="MobiDB-lite"/>
    </source>
</evidence>
<evidence type="ECO:0000313" key="3">
    <source>
        <dbReference type="EMBL" id="MFC4560534.1"/>
    </source>
</evidence>
<protein>
    <submittedName>
        <fullName evidence="3">Conjugal transfer protein</fullName>
    </submittedName>
</protein>
<reference evidence="4" key="1">
    <citation type="journal article" date="2019" name="Int. J. Syst. Evol. Microbiol.">
        <title>The Global Catalogue of Microorganisms (GCM) 10K type strain sequencing project: providing services to taxonomists for standard genome sequencing and annotation.</title>
        <authorList>
            <consortium name="The Broad Institute Genomics Platform"/>
            <consortium name="The Broad Institute Genome Sequencing Center for Infectious Disease"/>
            <person name="Wu L."/>
            <person name="Ma J."/>
        </authorList>
    </citation>
    <scope>NUCLEOTIDE SEQUENCE [LARGE SCALE GENOMIC DNA]</scope>
    <source>
        <strain evidence="4">XZYJ18</strain>
    </source>
</reference>
<organism evidence="3 4">
    <name type="scientific">Nocardiopsis mangrovi</name>
    <dbReference type="NCBI Taxonomy" id="1179818"/>
    <lineage>
        <taxon>Bacteria</taxon>
        <taxon>Bacillati</taxon>
        <taxon>Actinomycetota</taxon>
        <taxon>Actinomycetes</taxon>
        <taxon>Streptosporangiales</taxon>
        <taxon>Nocardiopsidaceae</taxon>
        <taxon>Nocardiopsis</taxon>
    </lineage>
</organism>
<dbReference type="CDD" id="cd16386">
    <property type="entry name" value="TcpC_N"/>
    <property type="match status" value="1"/>
</dbReference>
<proteinExistence type="predicted"/>
<keyword evidence="4" id="KW-1185">Reference proteome</keyword>